<evidence type="ECO:0000256" key="2">
    <source>
        <dbReference type="ARBA" id="ARBA00007878"/>
    </source>
</evidence>
<keyword evidence="3" id="KW-0963">Cytoplasm</keyword>
<comment type="subunit">
    <text evidence="8">Component of the translation initiation factor 2B (eIF2B) complex which is a heterodecamer of two sets of five different subunits: alpha, beta, gamma, delta and epsilon. Subunits alpha, beta and delta comprise a regulatory subcomplex and subunits epsilon and gamma comprise a catalytic subcomplex. Within the complex, the hexameric regulatory complex resides at the center, with the two heterodimeric catalytic subcomplexes bound on opposite sides.</text>
</comment>
<dbReference type="Gene3D" id="1.25.40.180">
    <property type="match status" value="1"/>
</dbReference>
<dbReference type="Pfam" id="PF02020">
    <property type="entry name" value="W2"/>
    <property type="match status" value="1"/>
</dbReference>
<dbReference type="InterPro" id="IPR005835">
    <property type="entry name" value="NTP_transferase_dom"/>
</dbReference>
<proteinExistence type="inferred from homology"/>
<dbReference type="FunFam" id="3.90.550.10:FF:000106">
    <property type="entry name" value="Translation initiation factor eIF-2B subunit epsilon"/>
    <property type="match status" value="1"/>
</dbReference>
<evidence type="ECO:0000256" key="8">
    <source>
        <dbReference type="ARBA" id="ARBA00046432"/>
    </source>
</evidence>
<keyword evidence="4" id="KW-0396">Initiation factor</keyword>
<evidence type="ECO:0000256" key="5">
    <source>
        <dbReference type="ARBA" id="ARBA00022917"/>
    </source>
</evidence>
<dbReference type="InterPro" id="IPR056764">
    <property type="entry name" value="LbH_EIF2B3/5"/>
</dbReference>
<dbReference type="SUPFAM" id="SSF48371">
    <property type="entry name" value="ARM repeat"/>
    <property type="match status" value="1"/>
</dbReference>
<dbReference type="SUPFAM" id="SSF51161">
    <property type="entry name" value="Trimeric LpxA-like enzymes"/>
    <property type="match status" value="1"/>
</dbReference>
<dbReference type="Pfam" id="PF25084">
    <property type="entry name" value="LbH_EIF2B"/>
    <property type="match status" value="1"/>
</dbReference>
<keyword evidence="11" id="KW-1185">Reference proteome</keyword>
<dbReference type="GO" id="GO:0005851">
    <property type="term" value="C:eukaryotic translation initiation factor 2B complex"/>
    <property type="evidence" value="ECO:0007669"/>
    <property type="project" value="TreeGrafter"/>
</dbReference>
<sequence length="722" mass="81262">MLLSRVSFESSEDVEDEHVVESSILAVVKNKPTETMGAKKGGKTVDDVEDILHVPLKAILLADSFDTKFCPITLERPKVLLPIVNTPMIDYTLAWLESANVVEVLVVCCSHSKQIVDYLDKSKWVNRPEFSVTTIESHYCTSAGEALRLIYQNNLINGDFILISGDTVSNMVLTEALEEHKQRRQKDSKAVMTMVIKQSKPSQITRQTRLGTDALFIAIDSSTKQLLYYNDSLKRSLSLDKTFLAENSSVSSHNDKQDCYIDICSYEVLSLFNENFDYGHLRDLVKGVLGDEVSGCKIYTHEIHSDYAARVDNFRSYDSISKDIIQRWTYPFVPDVQFSTNHPTNRERQGIYRASEISQSCSAEIGPFTYIGKGTSIGDKTVVLNSVIGDGCKIGGGVLIDGCYIWNNVTIEDGCKLKQAILCDGVVMRSGSVLEPGVVLSSNVVVGPKIVVPAYSKVSLQPQPVEQDSDDELEYADDNSETLHTVNTVENGYSSSERELSEIGIGGRGFVWSKSEVDREEEWRHSVAPIPESKLIELTHKVFDEQDSDDESDEEPPTFEKEIEATFLRGVRKKIKEEDILLEINSLRFLYNMASENCASALFYAMMKLALDSPHNSPANLVKNANDVITRWGSLLKPYLRGIDDEIEVIMKFEEMCTENGKEFAPLFVQIMHLLYDKDIIQEEAFLNWANEKEQADESDKVFVKQSETFIQWLNEASEEED</sequence>
<dbReference type="SUPFAM" id="SSF53448">
    <property type="entry name" value="Nucleotide-diphospho-sugar transferases"/>
    <property type="match status" value="1"/>
</dbReference>
<evidence type="ECO:0000256" key="3">
    <source>
        <dbReference type="ARBA" id="ARBA00022490"/>
    </source>
</evidence>
<gene>
    <name evidence="10" type="ORF">QVD17_19054</name>
</gene>
<evidence type="ECO:0000313" key="10">
    <source>
        <dbReference type="EMBL" id="KAK1423746.1"/>
    </source>
</evidence>
<evidence type="ECO:0000256" key="6">
    <source>
        <dbReference type="ARBA" id="ARBA00044144"/>
    </source>
</evidence>
<dbReference type="PANTHER" id="PTHR45887">
    <property type="entry name" value="TRANSLATION INITIATION FACTOR EIF-2B SUBUNIT EPSILON"/>
    <property type="match status" value="1"/>
</dbReference>
<dbReference type="CDD" id="cd11558">
    <property type="entry name" value="W2_eIF2B_epsilon"/>
    <property type="match status" value="1"/>
</dbReference>
<dbReference type="CDD" id="cd05787">
    <property type="entry name" value="LbH_eIF2B_epsilon"/>
    <property type="match status" value="1"/>
</dbReference>
<feature type="domain" description="W2" evidence="9">
    <location>
        <begin position="553"/>
        <end position="722"/>
    </location>
</feature>
<dbReference type="PROSITE" id="PS51363">
    <property type="entry name" value="W2"/>
    <property type="match status" value="1"/>
</dbReference>
<dbReference type="InterPro" id="IPR051956">
    <property type="entry name" value="eIF2B_epsilon"/>
</dbReference>
<dbReference type="Pfam" id="PF00483">
    <property type="entry name" value="NTP_transferase"/>
    <property type="match status" value="1"/>
</dbReference>
<dbReference type="InterPro" id="IPR011004">
    <property type="entry name" value="Trimer_LpxA-like_sf"/>
</dbReference>
<dbReference type="Gene3D" id="3.90.550.10">
    <property type="entry name" value="Spore Coat Polysaccharide Biosynthesis Protein SpsA, Chain A"/>
    <property type="match status" value="1"/>
</dbReference>
<dbReference type="Gene3D" id="2.160.10.10">
    <property type="entry name" value="Hexapeptide repeat proteins"/>
    <property type="match status" value="1"/>
</dbReference>
<dbReference type="CDD" id="cd04197">
    <property type="entry name" value="eIF-2B_epsilon_N"/>
    <property type="match status" value="1"/>
</dbReference>
<dbReference type="FunFam" id="2.160.10.10:FF:000029">
    <property type="entry name" value="Trimeric LpxA-like enzyme"/>
    <property type="match status" value="1"/>
</dbReference>
<dbReference type="InterPro" id="IPR029044">
    <property type="entry name" value="Nucleotide-diphossugar_trans"/>
</dbReference>
<organism evidence="10 11">
    <name type="scientific">Tagetes erecta</name>
    <name type="common">African marigold</name>
    <dbReference type="NCBI Taxonomy" id="13708"/>
    <lineage>
        <taxon>Eukaryota</taxon>
        <taxon>Viridiplantae</taxon>
        <taxon>Streptophyta</taxon>
        <taxon>Embryophyta</taxon>
        <taxon>Tracheophyta</taxon>
        <taxon>Spermatophyta</taxon>
        <taxon>Magnoliopsida</taxon>
        <taxon>eudicotyledons</taxon>
        <taxon>Gunneridae</taxon>
        <taxon>Pentapetalae</taxon>
        <taxon>asterids</taxon>
        <taxon>campanulids</taxon>
        <taxon>Asterales</taxon>
        <taxon>Asteraceae</taxon>
        <taxon>Asteroideae</taxon>
        <taxon>Heliantheae alliance</taxon>
        <taxon>Tageteae</taxon>
        <taxon>Tagetes</taxon>
    </lineage>
</organism>
<dbReference type="AlphaFoldDB" id="A0AAD8KMB0"/>
<comment type="similarity">
    <text evidence="2">Belongs to the eIF-2B gamma/epsilon subunits family.</text>
</comment>
<dbReference type="Proteomes" id="UP001229421">
    <property type="component" value="Unassembled WGS sequence"/>
</dbReference>
<accession>A0AAD8KMB0</accession>
<evidence type="ECO:0000256" key="1">
    <source>
        <dbReference type="ARBA" id="ARBA00004514"/>
    </source>
</evidence>
<dbReference type="SMART" id="SM00515">
    <property type="entry name" value="eIF5C"/>
    <property type="match status" value="1"/>
</dbReference>
<reference evidence="10" key="1">
    <citation type="journal article" date="2023" name="bioRxiv">
        <title>Improved chromosome-level genome assembly for marigold (Tagetes erecta).</title>
        <authorList>
            <person name="Jiang F."/>
            <person name="Yuan L."/>
            <person name="Wang S."/>
            <person name="Wang H."/>
            <person name="Xu D."/>
            <person name="Wang A."/>
            <person name="Fan W."/>
        </authorList>
    </citation>
    <scope>NUCLEOTIDE SEQUENCE</scope>
    <source>
        <strain evidence="10">WSJ</strain>
        <tissue evidence="10">Leaf</tissue>
    </source>
</reference>
<dbReference type="InterPro" id="IPR044123">
    <property type="entry name" value="W2_eIF2B_epsilon"/>
</dbReference>
<keyword evidence="5" id="KW-0648">Protein biosynthesis</keyword>
<dbReference type="GO" id="GO:0005829">
    <property type="term" value="C:cytosol"/>
    <property type="evidence" value="ECO:0007669"/>
    <property type="project" value="UniProtKB-SubCell"/>
</dbReference>
<dbReference type="InterPro" id="IPR035543">
    <property type="entry name" value="eIF-2B_epsilon_N"/>
</dbReference>
<comment type="caution">
    <text evidence="10">The sequence shown here is derived from an EMBL/GenBank/DDBJ whole genome shotgun (WGS) entry which is preliminary data.</text>
</comment>
<evidence type="ECO:0000256" key="7">
    <source>
        <dbReference type="ARBA" id="ARBA00044345"/>
    </source>
</evidence>
<comment type="subcellular location">
    <subcellularLocation>
        <location evidence="1">Cytoplasm</location>
        <location evidence="1">Cytosol</location>
    </subcellularLocation>
</comment>
<evidence type="ECO:0000256" key="4">
    <source>
        <dbReference type="ARBA" id="ARBA00022540"/>
    </source>
</evidence>
<evidence type="ECO:0000313" key="11">
    <source>
        <dbReference type="Proteomes" id="UP001229421"/>
    </source>
</evidence>
<dbReference type="GO" id="GO:0003743">
    <property type="term" value="F:translation initiation factor activity"/>
    <property type="evidence" value="ECO:0007669"/>
    <property type="project" value="UniProtKB-KW"/>
</dbReference>
<evidence type="ECO:0000259" key="9">
    <source>
        <dbReference type="PROSITE" id="PS51363"/>
    </source>
</evidence>
<dbReference type="GO" id="GO:0031369">
    <property type="term" value="F:translation initiation factor binding"/>
    <property type="evidence" value="ECO:0007669"/>
    <property type="project" value="InterPro"/>
</dbReference>
<dbReference type="InterPro" id="IPR003307">
    <property type="entry name" value="W2_domain"/>
</dbReference>
<protein>
    <recommendedName>
        <fullName evidence="6">Translation initiation factor eIF2B subunit epsilon</fullName>
    </recommendedName>
    <alternativeName>
        <fullName evidence="7">eIF2B GDP-GTP exchange factor subunit epsilon</fullName>
    </alternativeName>
</protein>
<dbReference type="EMBL" id="JAUHHV010000005">
    <property type="protein sequence ID" value="KAK1423746.1"/>
    <property type="molecule type" value="Genomic_DNA"/>
</dbReference>
<dbReference type="FunFam" id="1.25.40.180:FF:000022">
    <property type="entry name" value="Translation initiation factor eIF-2B epsilon subunit"/>
    <property type="match status" value="1"/>
</dbReference>
<dbReference type="InterPro" id="IPR016024">
    <property type="entry name" value="ARM-type_fold"/>
</dbReference>
<dbReference type="GO" id="GO:0005085">
    <property type="term" value="F:guanyl-nucleotide exchange factor activity"/>
    <property type="evidence" value="ECO:0007669"/>
    <property type="project" value="InterPro"/>
</dbReference>
<dbReference type="PANTHER" id="PTHR45887:SF1">
    <property type="entry name" value="TRANSLATION INITIATION FACTOR EIF-2B SUBUNIT EPSILON"/>
    <property type="match status" value="1"/>
</dbReference>
<name>A0AAD8KMB0_TARER</name>